<evidence type="ECO:0000313" key="4">
    <source>
        <dbReference type="Proteomes" id="UP001497457"/>
    </source>
</evidence>
<organism evidence="3 4">
    <name type="scientific">Urochloa decumbens</name>
    <dbReference type="NCBI Taxonomy" id="240449"/>
    <lineage>
        <taxon>Eukaryota</taxon>
        <taxon>Viridiplantae</taxon>
        <taxon>Streptophyta</taxon>
        <taxon>Embryophyta</taxon>
        <taxon>Tracheophyta</taxon>
        <taxon>Spermatophyta</taxon>
        <taxon>Magnoliopsida</taxon>
        <taxon>Liliopsida</taxon>
        <taxon>Poales</taxon>
        <taxon>Poaceae</taxon>
        <taxon>PACMAD clade</taxon>
        <taxon>Panicoideae</taxon>
        <taxon>Panicodae</taxon>
        <taxon>Paniceae</taxon>
        <taxon>Melinidinae</taxon>
        <taxon>Urochloa</taxon>
    </lineage>
</organism>
<dbReference type="SUPFAM" id="SSF81383">
    <property type="entry name" value="F-box domain"/>
    <property type="match status" value="1"/>
</dbReference>
<evidence type="ECO:0000256" key="1">
    <source>
        <dbReference type="SAM" id="MobiDB-lite"/>
    </source>
</evidence>
<reference evidence="3 4" key="2">
    <citation type="submission" date="2024-10" db="EMBL/GenBank/DDBJ databases">
        <authorList>
            <person name="Ryan C."/>
        </authorList>
    </citation>
    <scope>NUCLEOTIDE SEQUENCE [LARGE SCALE GENOMIC DNA]</scope>
</reference>
<evidence type="ECO:0000313" key="3">
    <source>
        <dbReference type="EMBL" id="CAL4994611.1"/>
    </source>
</evidence>
<dbReference type="PANTHER" id="PTHR33110">
    <property type="entry name" value="F-BOX/KELCH-REPEAT PROTEIN-RELATED"/>
    <property type="match status" value="1"/>
</dbReference>
<sequence>MRPGGAATATADRAASSPRRRRRRDLPSDLLGDISRHLHDAADYIRFHAVCKSWRDSLPPAASRRRPAFLPWLLAPPDAAATGRRRARHVLSPDIHPSILATEICDLGRTWVTRLDDGVAYWFVADDHQAGSTSNSSNLVNPLTGSVVAALPRFPDEMASWVGEHASGVVSGNGTIVLYALYPPVESRGTTNMALLRPGDTVWTSVRMENVGFFGTADDRDRYCVAYWNGNILLCHDRTIERIDPTQPPHHQPPYRLQWWFASWQRVSFQPRFGDSRRVQVLQENEEEGQGEPEWVEREGKSLADRVLFLGRPSSFAVDAARLGMDGGYAYFMGRRQGLFRYSFHDDKAEVVEELPPEEWNLHAAMWLTPQPAIAPTNVID</sequence>
<accession>A0ABC9B7H1</accession>
<feature type="domain" description="KIB1-4 beta-propeller" evidence="2">
    <location>
        <begin position="122"/>
        <end position="334"/>
    </location>
</feature>
<dbReference type="InterPro" id="IPR005174">
    <property type="entry name" value="KIB1-4_b-propeller"/>
</dbReference>
<evidence type="ECO:0000259" key="2">
    <source>
        <dbReference type="Pfam" id="PF03478"/>
    </source>
</evidence>
<dbReference type="AlphaFoldDB" id="A0ABC9B7H1"/>
<dbReference type="InterPro" id="IPR036047">
    <property type="entry name" value="F-box-like_dom_sf"/>
</dbReference>
<feature type="region of interest" description="Disordered" evidence="1">
    <location>
        <begin position="1"/>
        <end position="26"/>
    </location>
</feature>
<proteinExistence type="predicted"/>
<name>A0ABC9B7H1_9POAL</name>
<feature type="compositionally biased region" description="Low complexity" evidence="1">
    <location>
        <begin position="1"/>
        <end position="17"/>
    </location>
</feature>
<dbReference type="Proteomes" id="UP001497457">
    <property type="component" value="Chromosome 24b"/>
</dbReference>
<dbReference type="PANTHER" id="PTHR33110:SF134">
    <property type="entry name" value="OS09G0565350 PROTEIN"/>
    <property type="match status" value="1"/>
</dbReference>
<dbReference type="Pfam" id="PF03478">
    <property type="entry name" value="Beta-prop_KIB1-4"/>
    <property type="match status" value="1"/>
</dbReference>
<dbReference type="CDD" id="cd09917">
    <property type="entry name" value="F-box_SF"/>
    <property type="match status" value="1"/>
</dbReference>
<gene>
    <name evidence="3" type="ORF">URODEC1_LOCUS62000</name>
</gene>
<dbReference type="EMBL" id="OZ075134">
    <property type="protein sequence ID" value="CAL4994611.1"/>
    <property type="molecule type" value="Genomic_DNA"/>
</dbReference>
<protein>
    <recommendedName>
        <fullName evidence="2">KIB1-4 beta-propeller domain-containing protein</fullName>
    </recommendedName>
</protein>
<reference evidence="4" key="1">
    <citation type="submission" date="2024-06" db="EMBL/GenBank/DDBJ databases">
        <authorList>
            <person name="Ryan C."/>
        </authorList>
    </citation>
    <scope>NUCLEOTIDE SEQUENCE [LARGE SCALE GENOMIC DNA]</scope>
</reference>
<keyword evidence="4" id="KW-1185">Reference proteome</keyword>